<reference evidence="1" key="2">
    <citation type="journal article" date="2015" name="Fish Shellfish Immunol.">
        <title>Early steps in the European eel (Anguilla anguilla)-Vibrio vulnificus interaction in the gills: Role of the RtxA13 toxin.</title>
        <authorList>
            <person name="Callol A."/>
            <person name="Pajuelo D."/>
            <person name="Ebbesson L."/>
            <person name="Teles M."/>
            <person name="MacKenzie S."/>
            <person name="Amaro C."/>
        </authorList>
    </citation>
    <scope>NUCLEOTIDE SEQUENCE</scope>
</reference>
<sequence>MGNYSQLKVNCMQQLSASNLHLHHMKKQHSPSYWKARKNYRFAFTIIYKYSYLQNSPLSTFLNGLLNLQQRKIKSFQSCHFF</sequence>
<proteinExistence type="predicted"/>
<reference evidence="1" key="1">
    <citation type="submission" date="2014-11" db="EMBL/GenBank/DDBJ databases">
        <authorList>
            <person name="Amaro Gonzalez C."/>
        </authorList>
    </citation>
    <scope>NUCLEOTIDE SEQUENCE</scope>
</reference>
<evidence type="ECO:0000313" key="1">
    <source>
        <dbReference type="EMBL" id="JAI01041.1"/>
    </source>
</evidence>
<dbReference type="EMBL" id="GBXM01007537">
    <property type="protein sequence ID" value="JAI01041.1"/>
    <property type="molecule type" value="Transcribed_RNA"/>
</dbReference>
<dbReference type="AlphaFoldDB" id="A0A0E9XGS2"/>
<accession>A0A0E9XGS2</accession>
<name>A0A0E9XGS2_ANGAN</name>
<protein>
    <submittedName>
        <fullName evidence="1">Uncharacterized protein</fullName>
    </submittedName>
</protein>
<organism evidence="1">
    <name type="scientific">Anguilla anguilla</name>
    <name type="common">European freshwater eel</name>
    <name type="synonym">Muraena anguilla</name>
    <dbReference type="NCBI Taxonomy" id="7936"/>
    <lineage>
        <taxon>Eukaryota</taxon>
        <taxon>Metazoa</taxon>
        <taxon>Chordata</taxon>
        <taxon>Craniata</taxon>
        <taxon>Vertebrata</taxon>
        <taxon>Euteleostomi</taxon>
        <taxon>Actinopterygii</taxon>
        <taxon>Neopterygii</taxon>
        <taxon>Teleostei</taxon>
        <taxon>Anguilliformes</taxon>
        <taxon>Anguillidae</taxon>
        <taxon>Anguilla</taxon>
    </lineage>
</organism>